<feature type="compositionally biased region" description="Low complexity" evidence="2">
    <location>
        <begin position="298"/>
        <end position="307"/>
    </location>
</feature>
<evidence type="ECO:0000256" key="2">
    <source>
        <dbReference type="SAM" id="MobiDB-lite"/>
    </source>
</evidence>
<feature type="region of interest" description="Disordered" evidence="2">
    <location>
        <begin position="236"/>
        <end position="341"/>
    </location>
</feature>
<dbReference type="InterPro" id="IPR005607">
    <property type="entry name" value="BSD_dom"/>
</dbReference>
<proteinExistence type="predicted"/>
<dbReference type="PROSITE" id="PS50858">
    <property type="entry name" value="BSD"/>
    <property type="match status" value="1"/>
</dbReference>
<feature type="coiled-coil region" evidence="1">
    <location>
        <begin position="193"/>
        <end position="234"/>
    </location>
</feature>
<feature type="region of interest" description="Disordered" evidence="2">
    <location>
        <begin position="26"/>
        <end position="49"/>
    </location>
</feature>
<evidence type="ECO:0000259" key="3">
    <source>
        <dbReference type="PROSITE" id="PS50858"/>
    </source>
</evidence>
<dbReference type="InterPro" id="IPR035925">
    <property type="entry name" value="BSD_dom_sf"/>
</dbReference>
<accession>A0A6U4E8C6</accession>
<gene>
    <name evidence="4" type="ORF">PPAR1163_LOCUS6875</name>
    <name evidence="5" type="ORF">PPAR1163_LOCUS6884</name>
</gene>
<name>A0A6U4E8C6_9STRA</name>
<dbReference type="AlphaFoldDB" id="A0A6U4E8C6"/>
<feature type="domain" description="BSD" evidence="3">
    <location>
        <begin position="90"/>
        <end position="135"/>
    </location>
</feature>
<evidence type="ECO:0000313" key="4">
    <source>
        <dbReference type="EMBL" id="CAD9248516.1"/>
    </source>
</evidence>
<dbReference type="SUPFAM" id="SSF140383">
    <property type="entry name" value="BSD domain-like"/>
    <property type="match status" value="1"/>
</dbReference>
<sequence>MWSAITRDLQEFVSTVADDTTAVIAGKDGAESDGENGGTVSPSTPSTNASDVPAAVKLLRADLKTYTEPIPAAEQADFEAFLDGFDLMGEASSADISQLLEEDPTLSQVHTEVVPRVVSYEAFWTRYFFRLSKLQQGGGRTPIKLAFDDLDDEDEDLTWDVEDDQGAQGEATVVVEKPAVAAGEADAAIAAEVEQLRALLADRDARIESLEEDKKSLECQVADLEAEVGRLKAGTALPAQGAKAVRIEVPKEEEVGGGGGEEGTAAAVAQGDVAPEAAPGTPPASARPPEAHSPEPAPSQASSSEFSMVGDAAPDAQPESEPTGDLPEKTKEDLSEWEDWS</sequence>
<organism evidence="5">
    <name type="scientific">Phaeomonas parva</name>
    <dbReference type="NCBI Taxonomy" id="124430"/>
    <lineage>
        <taxon>Eukaryota</taxon>
        <taxon>Sar</taxon>
        <taxon>Stramenopiles</taxon>
        <taxon>Ochrophyta</taxon>
        <taxon>Pinguiophyceae</taxon>
        <taxon>Pinguiochrysidales</taxon>
        <taxon>Pinguiochrysidaceae</taxon>
        <taxon>Phaeomonas</taxon>
    </lineage>
</organism>
<dbReference type="InterPro" id="IPR051494">
    <property type="entry name" value="BSD_domain-containing"/>
</dbReference>
<feature type="compositionally biased region" description="Basic and acidic residues" evidence="2">
    <location>
        <begin position="245"/>
        <end position="254"/>
    </location>
</feature>
<reference evidence="5" key="1">
    <citation type="submission" date="2021-01" db="EMBL/GenBank/DDBJ databases">
        <authorList>
            <person name="Corre E."/>
            <person name="Pelletier E."/>
            <person name="Niang G."/>
            <person name="Scheremetjew M."/>
            <person name="Finn R."/>
            <person name="Kale V."/>
            <person name="Holt S."/>
            <person name="Cochrane G."/>
            <person name="Meng A."/>
            <person name="Brown T."/>
            <person name="Cohen L."/>
        </authorList>
    </citation>
    <scope>NUCLEOTIDE SEQUENCE</scope>
    <source>
        <strain evidence="5">CCMP2877</strain>
    </source>
</reference>
<keyword evidence="1" id="KW-0175">Coiled coil</keyword>
<dbReference type="PANTHER" id="PTHR16019">
    <property type="entry name" value="SYNAPSE-ASSOCIATED PROTEIN"/>
    <property type="match status" value="1"/>
</dbReference>
<dbReference type="SMART" id="SM00751">
    <property type="entry name" value="BSD"/>
    <property type="match status" value="1"/>
</dbReference>
<dbReference type="GO" id="GO:0005737">
    <property type="term" value="C:cytoplasm"/>
    <property type="evidence" value="ECO:0007669"/>
    <property type="project" value="TreeGrafter"/>
</dbReference>
<protein>
    <recommendedName>
        <fullName evidence="3">BSD domain-containing protein</fullName>
    </recommendedName>
</protein>
<dbReference type="Pfam" id="PF03909">
    <property type="entry name" value="BSD"/>
    <property type="match status" value="1"/>
</dbReference>
<dbReference type="EMBL" id="HBGJ01011025">
    <property type="protein sequence ID" value="CAD9248525.1"/>
    <property type="molecule type" value="Transcribed_RNA"/>
</dbReference>
<dbReference type="Gene3D" id="1.10.3970.10">
    <property type="entry name" value="BSD domain"/>
    <property type="match status" value="1"/>
</dbReference>
<dbReference type="PANTHER" id="PTHR16019:SF5">
    <property type="entry name" value="BSD DOMAIN-CONTAINING PROTEIN 1"/>
    <property type="match status" value="1"/>
</dbReference>
<evidence type="ECO:0000256" key="1">
    <source>
        <dbReference type="SAM" id="Coils"/>
    </source>
</evidence>
<feature type="compositionally biased region" description="Polar residues" evidence="2">
    <location>
        <begin position="38"/>
        <end position="49"/>
    </location>
</feature>
<dbReference type="EMBL" id="HBGJ01011014">
    <property type="protein sequence ID" value="CAD9248516.1"/>
    <property type="molecule type" value="Transcribed_RNA"/>
</dbReference>
<evidence type="ECO:0000313" key="5">
    <source>
        <dbReference type="EMBL" id="CAD9248525.1"/>
    </source>
</evidence>